<dbReference type="EMBL" id="SNXY01000009">
    <property type="protein sequence ID" value="TDP83414.1"/>
    <property type="molecule type" value="Genomic_DNA"/>
</dbReference>
<organism evidence="11 12">
    <name type="scientific">Oharaeibacter diazotrophicus</name>
    <dbReference type="NCBI Taxonomy" id="1920512"/>
    <lineage>
        <taxon>Bacteria</taxon>
        <taxon>Pseudomonadati</taxon>
        <taxon>Pseudomonadota</taxon>
        <taxon>Alphaproteobacteria</taxon>
        <taxon>Hyphomicrobiales</taxon>
        <taxon>Pleomorphomonadaceae</taxon>
        <taxon>Oharaeibacter</taxon>
    </lineage>
</organism>
<dbReference type="Pfam" id="PF04442">
    <property type="entry name" value="CtaG_Cox11"/>
    <property type="match status" value="1"/>
</dbReference>
<evidence type="ECO:0000256" key="1">
    <source>
        <dbReference type="ARBA" id="ARBA00004007"/>
    </source>
</evidence>
<comment type="function">
    <text evidence="1 10">Exerts its effect at some terminal stage of cytochrome c oxidase synthesis, probably by being involved in the insertion of the copper B into subunit I.</text>
</comment>
<evidence type="ECO:0000256" key="5">
    <source>
        <dbReference type="ARBA" id="ARBA00022692"/>
    </source>
</evidence>
<dbReference type="SUPFAM" id="SSF110111">
    <property type="entry name" value="Ctag/Cox11"/>
    <property type="match status" value="1"/>
</dbReference>
<evidence type="ECO:0000256" key="2">
    <source>
        <dbReference type="ARBA" id="ARBA00004382"/>
    </source>
</evidence>
<dbReference type="HAMAP" id="MF_00155">
    <property type="entry name" value="CtaG"/>
    <property type="match status" value="1"/>
</dbReference>
<keyword evidence="9 10" id="KW-0472">Membrane</keyword>
<sequence>MTAPDGGDRRNRTVALACAGVFVAMVGLSFASVPLYDLFCKVTGYEGTTQVATSAEGVKVLDRDVTVRFDANVAPGLKWHFEPEVHSVTLKVGELGTVKFRAKNLTDVATTGRATYNVTPDAMGAYFSKIACFCFTEETLQPGEELEMGVTFYVDPAMVDDPDSASIRTVTLSYTFFPAATPARPVAAVEPDAAAKRL</sequence>
<dbReference type="Proteomes" id="UP000294547">
    <property type="component" value="Unassembled WGS sequence"/>
</dbReference>
<evidence type="ECO:0000313" key="12">
    <source>
        <dbReference type="Proteomes" id="UP000294547"/>
    </source>
</evidence>
<evidence type="ECO:0000256" key="6">
    <source>
        <dbReference type="ARBA" id="ARBA00022968"/>
    </source>
</evidence>
<keyword evidence="10" id="KW-0997">Cell inner membrane</keyword>
<keyword evidence="7 10" id="KW-1133">Transmembrane helix</keyword>
<evidence type="ECO:0000256" key="9">
    <source>
        <dbReference type="ARBA" id="ARBA00023136"/>
    </source>
</evidence>
<comment type="subcellular location">
    <subcellularLocation>
        <location evidence="2 10">Cell inner membrane</location>
        <topology evidence="2 10">Single-pass type II membrane protein</topology>
        <orientation evidence="2 10">Periplasmic side</orientation>
    </subcellularLocation>
</comment>
<keyword evidence="6 10" id="KW-0735">Signal-anchor</keyword>
<keyword evidence="12" id="KW-1185">Reference proteome</keyword>
<keyword evidence="8 10" id="KW-0186">Copper</keyword>
<dbReference type="InterPro" id="IPR023471">
    <property type="entry name" value="CtaG/Cox11_dom_sf"/>
</dbReference>
<dbReference type="GO" id="GO:0005507">
    <property type="term" value="F:copper ion binding"/>
    <property type="evidence" value="ECO:0007669"/>
    <property type="project" value="InterPro"/>
</dbReference>
<dbReference type="GO" id="GO:0008535">
    <property type="term" value="P:respiratory chain complex IV assembly"/>
    <property type="evidence" value="ECO:0007669"/>
    <property type="project" value="UniProtKB-UniRule"/>
</dbReference>
<dbReference type="InterPro" id="IPR007533">
    <property type="entry name" value="Cyt_c_oxidase_assmbl_CtaG"/>
</dbReference>
<keyword evidence="5 10" id="KW-0812">Transmembrane</keyword>
<evidence type="ECO:0000256" key="10">
    <source>
        <dbReference type="HAMAP-Rule" id="MF_00155"/>
    </source>
</evidence>
<dbReference type="Gene3D" id="2.60.370.10">
    <property type="entry name" value="Ctag/Cox11"/>
    <property type="match status" value="1"/>
</dbReference>
<dbReference type="NCBIfam" id="NF003465">
    <property type="entry name" value="PRK05089.1"/>
    <property type="match status" value="1"/>
</dbReference>
<keyword evidence="10" id="KW-1003">Cell membrane</keyword>
<feature type="topological domain" description="Periplasmic" evidence="10">
    <location>
        <begin position="33"/>
        <end position="198"/>
    </location>
</feature>
<protein>
    <recommendedName>
        <fullName evidence="4 10">Cytochrome c oxidase assembly protein CtaG</fullName>
    </recommendedName>
</protein>
<dbReference type="FunFam" id="2.60.370.10:FF:000001">
    <property type="entry name" value="COX11 cytochrome c oxidase assembly homolog"/>
    <property type="match status" value="1"/>
</dbReference>
<dbReference type="RefSeq" id="WP_126538345.1">
    <property type="nucleotide sequence ID" value="NZ_BSPM01000009.1"/>
</dbReference>
<evidence type="ECO:0000256" key="4">
    <source>
        <dbReference type="ARBA" id="ARBA00015384"/>
    </source>
</evidence>
<dbReference type="PIRSF" id="PIRSF005413">
    <property type="entry name" value="COX11"/>
    <property type="match status" value="1"/>
</dbReference>
<dbReference type="GO" id="GO:0005886">
    <property type="term" value="C:plasma membrane"/>
    <property type="evidence" value="ECO:0007669"/>
    <property type="project" value="UniProtKB-SubCell"/>
</dbReference>
<gene>
    <name evidence="10" type="primary">ctaG</name>
    <name evidence="11" type="ORF">EDD54_3376</name>
</gene>
<dbReference type="OrthoDB" id="9804841at2"/>
<evidence type="ECO:0000256" key="8">
    <source>
        <dbReference type="ARBA" id="ARBA00023008"/>
    </source>
</evidence>
<evidence type="ECO:0000313" key="11">
    <source>
        <dbReference type="EMBL" id="TDP83414.1"/>
    </source>
</evidence>
<reference evidence="11 12" key="1">
    <citation type="submission" date="2019-03" db="EMBL/GenBank/DDBJ databases">
        <title>Genomic Encyclopedia of Type Strains, Phase IV (KMG-IV): sequencing the most valuable type-strain genomes for metagenomic binning, comparative biology and taxonomic classification.</title>
        <authorList>
            <person name="Goeker M."/>
        </authorList>
    </citation>
    <scope>NUCLEOTIDE SEQUENCE [LARGE SCALE GENOMIC DNA]</scope>
    <source>
        <strain evidence="11 12">DSM 102969</strain>
    </source>
</reference>
<name>A0A4R6RBK0_9HYPH</name>
<proteinExistence type="inferred from homology"/>
<accession>A0A4R6RBK0</accession>
<comment type="caution">
    <text evidence="11">The sequence shown here is derived from an EMBL/GenBank/DDBJ whole genome shotgun (WGS) entry which is preliminary data.</text>
</comment>
<comment type="similarity">
    <text evidence="3 10">Belongs to the COX11/CtaG family.</text>
</comment>
<dbReference type="AlphaFoldDB" id="A0A4R6RBK0"/>
<evidence type="ECO:0000256" key="3">
    <source>
        <dbReference type="ARBA" id="ARBA00009620"/>
    </source>
</evidence>
<dbReference type="PANTHER" id="PTHR21320">
    <property type="entry name" value="CYTOCHROME C OXIDASE ASSEMBLY PROTEIN COX11-RELATED"/>
    <property type="match status" value="1"/>
</dbReference>
<evidence type="ECO:0000256" key="7">
    <source>
        <dbReference type="ARBA" id="ARBA00022989"/>
    </source>
</evidence>
<dbReference type="PANTHER" id="PTHR21320:SF3">
    <property type="entry name" value="CYTOCHROME C OXIDASE ASSEMBLY PROTEIN COX11, MITOCHONDRIAL-RELATED"/>
    <property type="match status" value="1"/>
</dbReference>
<feature type="topological domain" description="Cytoplasmic" evidence="10">
    <location>
        <begin position="1"/>
        <end position="9"/>
    </location>
</feature>